<feature type="region of interest" description="Disordered" evidence="1">
    <location>
        <begin position="16"/>
        <end position="54"/>
    </location>
</feature>
<evidence type="ECO:0000256" key="1">
    <source>
        <dbReference type="SAM" id="MobiDB-lite"/>
    </source>
</evidence>
<dbReference type="Proteomes" id="UP000518300">
    <property type="component" value="Unassembled WGS sequence"/>
</dbReference>
<accession>A0A848LIW2</accession>
<proteinExistence type="predicted"/>
<organism evidence="2 3">
    <name type="scientific">Pyxidicoccus fallax</name>
    <dbReference type="NCBI Taxonomy" id="394095"/>
    <lineage>
        <taxon>Bacteria</taxon>
        <taxon>Pseudomonadati</taxon>
        <taxon>Myxococcota</taxon>
        <taxon>Myxococcia</taxon>
        <taxon>Myxococcales</taxon>
        <taxon>Cystobacterineae</taxon>
        <taxon>Myxococcaceae</taxon>
        <taxon>Pyxidicoccus</taxon>
    </lineage>
</organism>
<evidence type="ECO:0000313" key="3">
    <source>
        <dbReference type="Proteomes" id="UP000518300"/>
    </source>
</evidence>
<name>A0A848LIW2_9BACT</name>
<comment type="caution">
    <text evidence="2">The sequence shown here is derived from an EMBL/GenBank/DDBJ whole genome shotgun (WGS) entry which is preliminary data.</text>
</comment>
<keyword evidence="3" id="KW-1185">Reference proteome</keyword>
<dbReference type="EMBL" id="JABBJJ010000106">
    <property type="protein sequence ID" value="NMO17667.1"/>
    <property type="molecule type" value="Genomic_DNA"/>
</dbReference>
<dbReference type="RefSeq" id="WP_169346947.1">
    <property type="nucleotide sequence ID" value="NZ_JABBJJ010000106.1"/>
</dbReference>
<gene>
    <name evidence="2" type="ORF">HG543_22830</name>
</gene>
<dbReference type="AlphaFoldDB" id="A0A848LIW2"/>
<reference evidence="2 3" key="1">
    <citation type="submission" date="2020-04" db="EMBL/GenBank/DDBJ databases">
        <title>Draft genome of Pyxidicoccus fallax type strain.</title>
        <authorList>
            <person name="Whitworth D.E."/>
        </authorList>
    </citation>
    <scope>NUCLEOTIDE SEQUENCE [LARGE SCALE GENOMIC DNA]</scope>
    <source>
        <strain evidence="2 3">DSM 14698</strain>
    </source>
</reference>
<sequence>MTANIFRGFNFRGLTQSLKHKEPQTSLPQKGTQKNQVATTPDKKNTAVTQQNGRYQNSFETGKQVNRNYNKTFSHGDTSDLFTPNANNSKGAKLLGKMPGVTLTEGSFEKSVAAHRGQGAFSSAGGLVQGQGSYSLAEAMVKGSGKVSFEGGALKATGSLEAAATLARAQGSIRVGKGDYTLDAKGEAYVGAVARANGEMVIDPAKGIYAAKIEADAFVGARAGVEANVNLGKFGSVGGSAEAWAGVGVAFKAEAGFKNGRFKARLDIGAALGIGFKLGVNIDIDFKGIKDTIKKVVEKPVEMVKSIIEKPVEMVKEAAQSVSKFFKSLF</sequence>
<evidence type="ECO:0000313" key="2">
    <source>
        <dbReference type="EMBL" id="NMO17667.1"/>
    </source>
</evidence>
<protein>
    <submittedName>
        <fullName evidence="2">Uncharacterized protein</fullName>
    </submittedName>
</protein>
<feature type="compositionally biased region" description="Polar residues" evidence="1">
    <location>
        <begin position="24"/>
        <end position="39"/>
    </location>
</feature>